<keyword evidence="2" id="KW-0812">Transmembrane</keyword>
<evidence type="ECO:0000313" key="4">
    <source>
        <dbReference type="Proteomes" id="UP000286594"/>
    </source>
</evidence>
<keyword evidence="2" id="KW-0472">Membrane</keyword>
<comment type="caution">
    <text evidence="3">The sequence shown here is derived from an EMBL/GenBank/DDBJ whole genome shotgun (WGS) entry which is preliminary data.</text>
</comment>
<keyword evidence="4" id="KW-1185">Reference proteome</keyword>
<protein>
    <recommendedName>
        <fullName evidence="5">Bacteriophage tail tape measure N-terminal domain-containing protein</fullName>
    </recommendedName>
</protein>
<reference evidence="3 4" key="1">
    <citation type="submission" date="2019-01" db="EMBL/GenBank/DDBJ databases">
        <title>Sinorhodobacter populi sp. nov. isolated from the symptomatic bark tissue of Populus euramericana canker.</title>
        <authorList>
            <person name="Xu G."/>
        </authorList>
    </citation>
    <scope>NUCLEOTIDE SEQUENCE [LARGE SCALE GENOMIC DNA]</scope>
    <source>
        <strain evidence="3 4">CCTCC AB2012026</strain>
    </source>
</reference>
<feature type="coiled-coil region" evidence="1">
    <location>
        <begin position="730"/>
        <end position="757"/>
    </location>
</feature>
<feature type="transmembrane region" description="Helical" evidence="2">
    <location>
        <begin position="931"/>
        <end position="955"/>
    </location>
</feature>
<proteinExistence type="predicted"/>
<evidence type="ECO:0000256" key="2">
    <source>
        <dbReference type="SAM" id="Phobius"/>
    </source>
</evidence>
<dbReference type="Proteomes" id="UP000286594">
    <property type="component" value="Unassembled WGS sequence"/>
</dbReference>
<feature type="coiled-coil region" evidence="1">
    <location>
        <begin position="1951"/>
        <end position="1978"/>
    </location>
</feature>
<evidence type="ECO:0000313" key="3">
    <source>
        <dbReference type="EMBL" id="RWR45871.1"/>
    </source>
</evidence>
<accession>A0A443L9P2</accession>
<dbReference type="EMBL" id="SAVB01000022">
    <property type="protein sequence ID" value="RWR45871.1"/>
    <property type="molecule type" value="Genomic_DNA"/>
</dbReference>
<dbReference type="OrthoDB" id="7311517at2"/>
<keyword evidence="1" id="KW-0175">Coiled coil</keyword>
<gene>
    <name evidence="3" type="ORF">EOW65_15110</name>
</gene>
<evidence type="ECO:0000256" key="1">
    <source>
        <dbReference type="SAM" id="Coils"/>
    </source>
</evidence>
<sequence>MSVNSAAAMQVSATLDLSQYESRSRTLVATTQRMAANVNQSMAGISRSVAGTGADAFDRLRAAIDPAFAATQRYRQIQQDLAAMVERGDATQRAANIALEQAASRYMGVATAAERAQQVQREQAAAVALSTGQYEALRASLDPVYAASKRYEAAQQSMTAAVQAGAITQGQAEQILEQAASRYMGVASAAERAEQAQREQAAAVAQSTGQYEALRASLDPVYAASKRYEAAQQSMTAAVQAGAITQGQAEQILEQAASRYMGVASAAERAEQAQREQAAAVAQSTGQYEALRASLDPVYAASKRYEAATEAMTAAVKTGAITQAQANHVLGLAEKQMLGVATAAKSTSAATTATTAASKGLFASVGGGRMALKQAAFQLNQVAQQGAVTGNYIQALSVQSADLLTVFGTWGILAGGVIAVMGPLAMSLLGADNGGKQLKKTMDDLSDATDAYRAAAADASMSSADLIEKFGRYSGAARETYAVLRDLAQLDALDKLQASITAISEMDVAADIKGLAENYEFYGKYAGDALEKLGRRFQLTGEGAVALTQRIEAIGAADGPEEAAKATAELNEWLKKVYGTTEDIPEQLRELARQAANGNLSAQTILATMNGVTAATYNAANAAATLAARLGAAATSDAAAARDRLQVINAQISAINAGQDEIVAGKQKQLDLEREAYRNAQLAAGVDAGIVATSERALFSDRQSVIYAEQDLQLKIKARNEAEKAASAGAKASDRLAKKYERELEALRASLDPLEAYRQKLAKLVPLKAALSDDEWAQAVRNLNVELADSLPLVGDLSDAISTGLVDGFSGGLSSMTDALKSWLKQAIALAMKNQIVVGMGLTGSVSAGGTAAAAATGSAMSGIGTAFSAISLGMSNFAGSIMSAAWGSISGAFSAGLAGLSTSVTTAFANLTGNVGALLTGSGSSIAASLGALGSAIGAIAGPIAIIAGLVSFFGTKTKLLDAGIKAVISDTDVLVYTYKKVKKSKFWGLSSSTSTSTKPASAEVADPIIQAINATQASILSMASVLGVAADTFDAFAYELKVSTKGLSDEEIGKALTAALSDAADAYALMIGGLDDLIATGETATEALTRLSTALTTVNGAFDTLGYSLRYSGLAGAAVSSALEDLLGGADGFTSAVSTYWGTFYSAAEQQAILTRQATAALAAYNAALPRSRDEYRALIDAQDLTTEAGRNLWAALVGMAGVMDQILPAVSGLTAELETLLGAVSTSLDATINAVTESQKAAAAAAGNWYKAADSIAEFVRSMRSTAGALVSPTQATAFSQAQYMTRLASALAGDLDAVNSLTGVAQTYLDNVSNTAGSATELALAQARVLSDLGTVQGASQIEGAKWDVIQGLYQDQVDLMQEVADYLAAGNALSEDQITTLNSQLGSLDDAIAAAAEINYASLQKQIDLSITAVEDAQIPDYLKALLRNADTGITSTIDFITRSDLTPDLKWLALTGASEMVKTITYAAENDLGADLTRLAVNTVSTLRKTVNLLAGAGLDAETMQVALAGNSELARVVTATLASGIDPQAQRLALGAVGAYSVSVMASLSPGVSADLRRIVIDEQGTYAALIGATVSADLSADARRILLRQQGSYVANITGVLASGMTDATRTLLLRANTSAARAITVASVYAADLTDVEIRVLRQRATTASRTIRTAIELSGLTAQQRAVLDATGTRITRIVNGLVNVSGLTAAQRSLLSAISGSTNGMLTLGGTFRFDPTAAFSTWYETATEASITAPMTALRSALGDLAAAVRAETARAAHESAVTRLNTYASGLTANADGSYFVTDADLAAMAEIIGFDTTGRTTYQIRRAVAGYDTTDQIGGTVYDPTGSREAAYLASLAPVVTEPDAPALSRADYTFSTRTIAGRDKTVVTGPLGTERIYNAYWLALNDVEQDIARGVPSFARGGTHDGGPAYIGENDLELVAPSRIYNPSETRSMLDNRQVVEELRALREELRALKEESRQLGLQTADNTRSIAKTTRKWDVIGQPPVQEATA</sequence>
<organism evidence="3 4">
    <name type="scientific">Paenirhodobacter ferrireducens</name>
    <dbReference type="NCBI Taxonomy" id="1215032"/>
    <lineage>
        <taxon>Bacteria</taxon>
        <taxon>Pseudomonadati</taxon>
        <taxon>Pseudomonadota</taxon>
        <taxon>Alphaproteobacteria</taxon>
        <taxon>Rhodobacterales</taxon>
        <taxon>Rhodobacter group</taxon>
        <taxon>Paenirhodobacter</taxon>
    </lineage>
</organism>
<name>A0A443L9P2_9RHOB</name>
<evidence type="ECO:0008006" key="5">
    <source>
        <dbReference type="Google" id="ProtNLM"/>
    </source>
</evidence>
<dbReference type="RefSeq" id="WP_128150819.1">
    <property type="nucleotide sequence ID" value="NZ_SAVB01000022.1"/>
</dbReference>
<keyword evidence="2" id="KW-1133">Transmembrane helix</keyword>